<proteinExistence type="predicted"/>
<organism evidence="6">
    <name type="scientific">Aureococcus anophagefferens</name>
    <name type="common">Harmful bloom alga</name>
    <dbReference type="NCBI Taxonomy" id="44056"/>
    <lineage>
        <taxon>Eukaryota</taxon>
        <taxon>Sar</taxon>
        <taxon>Stramenopiles</taxon>
        <taxon>Ochrophyta</taxon>
        <taxon>Pelagophyceae</taxon>
        <taxon>Pelagomonadales</taxon>
        <taxon>Pelagomonadaceae</taxon>
        <taxon>Aureococcus</taxon>
    </lineage>
</organism>
<name>F0Y018_AURAN</name>
<evidence type="ECO:0000256" key="1">
    <source>
        <dbReference type="ARBA" id="ARBA00022741"/>
    </source>
</evidence>
<dbReference type="GO" id="GO:0016787">
    <property type="term" value="F:hydrolase activity"/>
    <property type="evidence" value="ECO:0007669"/>
    <property type="project" value="UniProtKB-KW"/>
</dbReference>
<sequence>VLLVSLKCGGTGLNLTRANHVFLLDTWWNAAVEEQAMDRVHRLGQTRPVTAVRLVADKTVESRILDIQQAKTLVSAGALARLSADEVRKARLGDIKRLFE</sequence>
<reference evidence="5 6" key="1">
    <citation type="journal article" date="2011" name="Proc. Natl. Acad. Sci. U.S.A.">
        <title>Niche of harmful alga Aureococcus anophagefferens revealed through ecogenomics.</title>
        <authorList>
            <person name="Gobler C.J."/>
            <person name="Berry D.L."/>
            <person name="Dyhrman S.T."/>
            <person name="Wilhelm S.W."/>
            <person name="Salamov A."/>
            <person name="Lobanov A.V."/>
            <person name="Zhang Y."/>
            <person name="Collier J.L."/>
            <person name="Wurch L.L."/>
            <person name="Kustka A.B."/>
            <person name="Dill B.D."/>
            <person name="Shah M."/>
            <person name="VerBerkmoes N.C."/>
            <person name="Kuo A."/>
            <person name="Terry A."/>
            <person name="Pangilinan J."/>
            <person name="Lindquist E.A."/>
            <person name="Lucas S."/>
            <person name="Paulsen I.T."/>
            <person name="Hattenrath-Lehmann T.K."/>
            <person name="Talmage S.C."/>
            <person name="Walker E.A."/>
            <person name="Koch F."/>
            <person name="Burson A.M."/>
            <person name="Marcoval M.A."/>
            <person name="Tang Y.Z."/>
            <person name="Lecleir G.R."/>
            <person name="Coyne K.J."/>
            <person name="Berg G.M."/>
            <person name="Bertrand E.M."/>
            <person name="Saito M.A."/>
            <person name="Gladyshev V.N."/>
            <person name="Grigoriev I.V."/>
        </authorList>
    </citation>
    <scope>NUCLEOTIDE SEQUENCE [LARGE SCALE GENOMIC DNA]</scope>
    <source>
        <strain evidence="6">CCMP 1984</strain>
    </source>
</reference>
<feature type="non-terminal residue" evidence="5">
    <location>
        <position position="1"/>
    </location>
</feature>
<dbReference type="eggNOG" id="KOG1001">
    <property type="taxonomic scope" value="Eukaryota"/>
</dbReference>
<dbReference type="Gene3D" id="3.40.50.300">
    <property type="entry name" value="P-loop containing nucleotide triphosphate hydrolases"/>
    <property type="match status" value="1"/>
</dbReference>
<dbReference type="GO" id="GO:0008094">
    <property type="term" value="F:ATP-dependent activity, acting on DNA"/>
    <property type="evidence" value="ECO:0007669"/>
    <property type="project" value="TreeGrafter"/>
</dbReference>
<dbReference type="Pfam" id="PF00271">
    <property type="entry name" value="Helicase_C"/>
    <property type="match status" value="1"/>
</dbReference>
<gene>
    <name evidence="5" type="ORF">AURANDRAFT_17567</name>
</gene>
<dbReference type="PROSITE" id="PS51194">
    <property type="entry name" value="HELICASE_CTER"/>
    <property type="match status" value="1"/>
</dbReference>
<dbReference type="InterPro" id="IPR050628">
    <property type="entry name" value="SNF2_RAD54_helicase_TF"/>
</dbReference>
<dbReference type="InterPro" id="IPR049730">
    <property type="entry name" value="SNF2/RAD54-like_C"/>
</dbReference>
<evidence type="ECO:0000313" key="5">
    <source>
        <dbReference type="EMBL" id="EGB11520.1"/>
    </source>
</evidence>
<dbReference type="GO" id="GO:0005524">
    <property type="term" value="F:ATP binding"/>
    <property type="evidence" value="ECO:0007669"/>
    <property type="project" value="UniProtKB-KW"/>
</dbReference>
<dbReference type="PANTHER" id="PTHR45626">
    <property type="entry name" value="TRANSCRIPTION TERMINATION FACTOR 2-RELATED"/>
    <property type="match status" value="1"/>
</dbReference>
<dbReference type="GeneID" id="20218851"/>
<evidence type="ECO:0000259" key="4">
    <source>
        <dbReference type="PROSITE" id="PS51194"/>
    </source>
</evidence>
<keyword evidence="2" id="KW-0378">Hydrolase</keyword>
<feature type="non-terminal residue" evidence="5">
    <location>
        <position position="100"/>
    </location>
</feature>
<dbReference type="EMBL" id="GL833122">
    <property type="protein sequence ID" value="EGB11520.1"/>
    <property type="molecule type" value="Genomic_DNA"/>
</dbReference>
<feature type="domain" description="Helicase C-terminal" evidence="4">
    <location>
        <begin position="1"/>
        <end position="83"/>
    </location>
</feature>
<dbReference type="CDD" id="cd18793">
    <property type="entry name" value="SF2_C_SNF"/>
    <property type="match status" value="1"/>
</dbReference>
<dbReference type="GO" id="GO:0005634">
    <property type="term" value="C:nucleus"/>
    <property type="evidence" value="ECO:0007669"/>
    <property type="project" value="TreeGrafter"/>
</dbReference>
<dbReference type="InterPro" id="IPR001650">
    <property type="entry name" value="Helicase_C-like"/>
</dbReference>
<evidence type="ECO:0000256" key="3">
    <source>
        <dbReference type="ARBA" id="ARBA00022840"/>
    </source>
</evidence>
<dbReference type="SUPFAM" id="SSF52540">
    <property type="entry name" value="P-loop containing nucleoside triphosphate hydrolases"/>
    <property type="match status" value="1"/>
</dbReference>
<keyword evidence="6" id="KW-1185">Reference proteome</keyword>
<dbReference type="RefSeq" id="XP_009033878.1">
    <property type="nucleotide sequence ID" value="XM_009035630.1"/>
</dbReference>
<dbReference type="InParanoid" id="F0Y018"/>
<keyword evidence="3" id="KW-0067">ATP-binding</keyword>
<dbReference type="OMA" id="FLLDTWW"/>
<dbReference type="AlphaFoldDB" id="F0Y018"/>
<evidence type="ECO:0000313" key="6">
    <source>
        <dbReference type="Proteomes" id="UP000002729"/>
    </source>
</evidence>
<dbReference type="Proteomes" id="UP000002729">
    <property type="component" value="Unassembled WGS sequence"/>
</dbReference>
<dbReference type="InterPro" id="IPR027417">
    <property type="entry name" value="P-loop_NTPase"/>
</dbReference>
<evidence type="ECO:0000256" key="2">
    <source>
        <dbReference type="ARBA" id="ARBA00022801"/>
    </source>
</evidence>
<keyword evidence="1" id="KW-0547">Nucleotide-binding</keyword>
<dbReference type="GO" id="GO:0006281">
    <property type="term" value="P:DNA repair"/>
    <property type="evidence" value="ECO:0007669"/>
    <property type="project" value="TreeGrafter"/>
</dbReference>
<dbReference type="KEGG" id="aaf:AURANDRAFT_17567"/>
<dbReference type="OrthoDB" id="47719at2759"/>
<protein>
    <recommendedName>
        <fullName evidence="4">Helicase C-terminal domain-containing protein</fullName>
    </recommendedName>
</protein>
<accession>F0Y018</accession>